<evidence type="ECO:0000313" key="2">
    <source>
        <dbReference type="Proteomes" id="UP000016016"/>
    </source>
</evidence>
<sequence length="45" mass="5427">MNIIPLSDHVLEDVIMPFESYMFITTRKFIEKHDILQDYILEKLS</sequence>
<comment type="caution">
    <text evidence="1">The sequence shown here is derived from an EMBL/GenBank/DDBJ whole genome shotgun (WGS) entry which is preliminary data.</text>
</comment>
<proteinExistence type="predicted"/>
<gene>
    <name evidence="1" type="ORF">HMPREF9018_0131</name>
</gene>
<evidence type="ECO:0000313" key="1">
    <source>
        <dbReference type="EMBL" id="EFN90806.1"/>
    </source>
</evidence>
<organism evidence="1 2">
    <name type="scientific">Prevotella amnii CRIS 21A-A</name>
    <dbReference type="NCBI Taxonomy" id="679191"/>
    <lineage>
        <taxon>Bacteria</taxon>
        <taxon>Pseudomonadati</taxon>
        <taxon>Bacteroidota</taxon>
        <taxon>Bacteroidia</taxon>
        <taxon>Bacteroidales</taxon>
        <taxon>Prevotellaceae</taxon>
        <taxon>Prevotella</taxon>
    </lineage>
</organism>
<dbReference type="Proteomes" id="UP000016016">
    <property type="component" value="Unassembled WGS sequence"/>
</dbReference>
<accession>E1GX13</accession>
<dbReference type="AlphaFoldDB" id="E1GX13"/>
<protein>
    <submittedName>
        <fullName evidence="1">Uncharacterized protein</fullName>
    </submittedName>
</protein>
<name>E1GX13_9BACT</name>
<dbReference type="EMBL" id="ADFQ01000084">
    <property type="protein sequence ID" value="EFN90806.1"/>
    <property type="molecule type" value="Genomic_DNA"/>
</dbReference>
<reference evidence="1 2" key="1">
    <citation type="submission" date="2010-09" db="EMBL/GenBank/DDBJ databases">
        <authorList>
            <person name="Harkins D.M."/>
            <person name="Madupu R."/>
            <person name="Durkin A.S."/>
            <person name="Torralba M."/>
            <person name="Methe B."/>
            <person name="Sutton G.G."/>
            <person name="Nelson K.E."/>
        </authorList>
    </citation>
    <scope>NUCLEOTIDE SEQUENCE [LARGE SCALE GENOMIC DNA]</scope>
    <source>
        <strain evidence="1 2">CRIS 21A-A</strain>
    </source>
</reference>